<proteinExistence type="predicted"/>
<reference evidence="3" key="1">
    <citation type="journal article" date="2019" name="Int. J. Syst. Evol. Microbiol.">
        <title>The Global Catalogue of Microorganisms (GCM) 10K type strain sequencing project: providing services to taxonomists for standard genome sequencing and annotation.</title>
        <authorList>
            <consortium name="The Broad Institute Genomics Platform"/>
            <consortium name="The Broad Institute Genome Sequencing Center for Infectious Disease"/>
            <person name="Wu L."/>
            <person name="Ma J."/>
        </authorList>
    </citation>
    <scope>NUCLEOTIDE SEQUENCE [LARGE SCALE GENOMIC DNA]</scope>
    <source>
        <strain evidence="3">CECT 8482</strain>
    </source>
</reference>
<protein>
    <recommendedName>
        <fullName evidence="4">DNA cytosine methyltransferase</fullName>
    </recommendedName>
</protein>
<feature type="compositionally biased region" description="Polar residues" evidence="1">
    <location>
        <begin position="55"/>
        <end position="65"/>
    </location>
</feature>
<keyword evidence="3" id="KW-1185">Reference proteome</keyword>
<feature type="compositionally biased region" description="Basic residues" evidence="1">
    <location>
        <begin position="44"/>
        <end position="54"/>
    </location>
</feature>
<evidence type="ECO:0008006" key="4">
    <source>
        <dbReference type="Google" id="ProtNLM"/>
    </source>
</evidence>
<evidence type="ECO:0000313" key="3">
    <source>
        <dbReference type="Proteomes" id="UP001243846"/>
    </source>
</evidence>
<accession>A0ABT8D7D5</accession>
<dbReference type="EMBL" id="JAUFRC010000001">
    <property type="protein sequence ID" value="MDN3712201.1"/>
    <property type="molecule type" value="Genomic_DNA"/>
</dbReference>
<sequence length="65" mass="7061">MTLHPHLPMIIDSFAGGGGASTGIELALGRSPDVAINHSQRRWRSMQQTIRRRCTSTAISGTSNR</sequence>
<dbReference type="Proteomes" id="UP001243846">
    <property type="component" value="Unassembled WGS sequence"/>
</dbReference>
<organism evidence="2 3">
    <name type="scientific">Paracoccus cavernae</name>
    <dbReference type="NCBI Taxonomy" id="1571207"/>
    <lineage>
        <taxon>Bacteria</taxon>
        <taxon>Pseudomonadati</taxon>
        <taxon>Pseudomonadota</taxon>
        <taxon>Alphaproteobacteria</taxon>
        <taxon>Rhodobacterales</taxon>
        <taxon>Paracoccaceae</taxon>
        <taxon>Paracoccus</taxon>
    </lineage>
</organism>
<feature type="region of interest" description="Disordered" evidence="1">
    <location>
        <begin position="44"/>
        <end position="65"/>
    </location>
</feature>
<gene>
    <name evidence="2" type="ORF">QWZ10_11060</name>
</gene>
<evidence type="ECO:0000256" key="1">
    <source>
        <dbReference type="SAM" id="MobiDB-lite"/>
    </source>
</evidence>
<comment type="caution">
    <text evidence="2">The sequence shown here is derived from an EMBL/GenBank/DDBJ whole genome shotgun (WGS) entry which is preliminary data.</text>
</comment>
<evidence type="ECO:0000313" key="2">
    <source>
        <dbReference type="EMBL" id="MDN3712201.1"/>
    </source>
</evidence>
<name>A0ABT8D7D5_9RHOB</name>